<comment type="subcellular location">
    <subcellularLocation>
        <location evidence="1">Nucleus</location>
    </subcellularLocation>
</comment>
<dbReference type="GO" id="GO:0005634">
    <property type="term" value="C:nucleus"/>
    <property type="evidence" value="ECO:0007669"/>
    <property type="project" value="UniProtKB-SubCell"/>
</dbReference>
<feature type="domain" description="HSF-type DNA-binding" evidence="6">
    <location>
        <begin position="86"/>
        <end position="183"/>
    </location>
</feature>
<evidence type="ECO:0000259" key="6">
    <source>
        <dbReference type="SMART" id="SM00415"/>
    </source>
</evidence>
<dbReference type="InterPro" id="IPR036390">
    <property type="entry name" value="WH_DNA-bd_sf"/>
</dbReference>
<dbReference type="EMBL" id="HBGN01010281">
    <property type="protein sequence ID" value="CAD9321649.1"/>
    <property type="molecule type" value="Transcribed_RNA"/>
</dbReference>
<name>A0A7S1YWL2_9STRA</name>
<evidence type="ECO:0000256" key="4">
    <source>
        <dbReference type="RuleBase" id="RU004020"/>
    </source>
</evidence>
<comment type="similarity">
    <text evidence="4">Belongs to the HSF family.</text>
</comment>
<feature type="region of interest" description="Disordered" evidence="5">
    <location>
        <begin position="1"/>
        <end position="83"/>
    </location>
</feature>
<gene>
    <name evidence="7" type="ORF">DBRI1063_LOCUS6613</name>
</gene>
<evidence type="ECO:0000256" key="2">
    <source>
        <dbReference type="ARBA" id="ARBA00023125"/>
    </source>
</evidence>
<dbReference type="Gene3D" id="1.10.10.10">
    <property type="entry name" value="Winged helix-like DNA-binding domain superfamily/Winged helix DNA-binding domain"/>
    <property type="match status" value="1"/>
</dbReference>
<accession>A0A7S1YWL2</accession>
<dbReference type="GO" id="GO:0043565">
    <property type="term" value="F:sequence-specific DNA binding"/>
    <property type="evidence" value="ECO:0007669"/>
    <property type="project" value="InterPro"/>
</dbReference>
<dbReference type="InterPro" id="IPR000232">
    <property type="entry name" value="HSF_DNA-bd"/>
</dbReference>
<feature type="region of interest" description="Disordered" evidence="5">
    <location>
        <begin position="187"/>
        <end position="208"/>
    </location>
</feature>
<evidence type="ECO:0000256" key="1">
    <source>
        <dbReference type="ARBA" id="ARBA00004123"/>
    </source>
</evidence>
<feature type="compositionally biased region" description="Low complexity" evidence="5">
    <location>
        <begin position="60"/>
        <end position="73"/>
    </location>
</feature>
<feature type="compositionally biased region" description="Basic and acidic residues" evidence="5">
    <location>
        <begin position="1"/>
        <end position="15"/>
    </location>
</feature>
<dbReference type="GO" id="GO:0003700">
    <property type="term" value="F:DNA-binding transcription factor activity"/>
    <property type="evidence" value="ECO:0007669"/>
    <property type="project" value="InterPro"/>
</dbReference>
<organism evidence="7">
    <name type="scientific">Ditylum brightwellii</name>
    <dbReference type="NCBI Taxonomy" id="49249"/>
    <lineage>
        <taxon>Eukaryota</taxon>
        <taxon>Sar</taxon>
        <taxon>Stramenopiles</taxon>
        <taxon>Ochrophyta</taxon>
        <taxon>Bacillariophyta</taxon>
        <taxon>Mediophyceae</taxon>
        <taxon>Lithodesmiophycidae</taxon>
        <taxon>Lithodesmiales</taxon>
        <taxon>Lithodesmiaceae</taxon>
        <taxon>Ditylum</taxon>
    </lineage>
</organism>
<keyword evidence="3" id="KW-0539">Nucleus</keyword>
<keyword evidence="2" id="KW-0238">DNA-binding</keyword>
<evidence type="ECO:0000313" key="7">
    <source>
        <dbReference type="EMBL" id="CAD9321649.1"/>
    </source>
</evidence>
<proteinExistence type="inferred from homology"/>
<protein>
    <recommendedName>
        <fullName evidence="6">HSF-type DNA-binding domain-containing protein</fullName>
    </recommendedName>
</protein>
<feature type="compositionally biased region" description="Polar residues" evidence="5">
    <location>
        <begin position="27"/>
        <end position="43"/>
    </location>
</feature>
<dbReference type="AlphaFoldDB" id="A0A7S1YWL2"/>
<evidence type="ECO:0000256" key="5">
    <source>
        <dbReference type="SAM" id="MobiDB-lite"/>
    </source>
</evidence>
<dbReference type="InterPro" id="IPR036388">
    <property type="entry name" value="WH-like_DNA-bd_sf"/>
</dbReference>
<feature type="compositionally biased region" description="Low complexity" evidence="5">
    <location>
        <begin position="188"/>
        <end position="199"/>
    </location>
</feature>
<evidence type="ECO:0000256" key="3">
    <source>
        <dbReference type="ARBA" id="ARBA00023242"/>
    </source>
</evidence>
<dbReference type="Pfam" id="PF00447">
    <property type="entry name" value="HSF_DNA-bind"/>
    <property type="match status" value="1"/>
</dbReference>
<dbReference type="SUPFAM" id="SSF46785">
    <property type="entry name" value="Winged helix' DNA-binding domain"/>
    <property type="match status" value="1"/>
</dbReference>
<dbReference type="SMART" id="SM00415">
    <property type="entry name" value="HSF"/>
    <property type="match status" value="1"/>
</dbReference>
<dbReference type="PANTHER" id="PTHR10015:SF206">
    <property type="entry name" value="HSF-TYPE DNA-BINDING DOMAIN-CONTAINING PROTEIN"/>
    <property type="match status" value="1"/>
</dbReference>
<reference evidence="7" key="1">
    <citation type="submission" date="2021-01" db="EMBL/GenBank/DDBJ databases">
        <authorList>
            <person name="Corre E."/>
            <person name="Pelletier E."/>
            <person name="Niang G."/>
            <person name="Scheremetjew M."/>
            <person name="Finn R."/>
            <person name="Kale V."/>
            <person name="Holt S."/>
            <person name="Cochrane G."/>
            <person name="Meng A."/>
            <person name="Brown T."/>
            <person name="Cohen L."/>
        </authorList>
    </citation>
    <scope>NUCLEOTIDE SEQUENCE</scope>
    <source>
        <strain evidence="7">Pop2</strain>
    </source>
</reference>
<dbReference type="PANTHER" id="PTHR10015">
    <property type="entry name" value="HEAT SHOCK TRANSCRIPTION FACTOR"/>
    <property type="match status" value="1"/>
</dbReference>
<sequence length="377" mass="41686">MTTKQERQDNLEHDAASSLLALVGIGSQASPKNETSHENQSPAVPSCGTSTSVESDDESFSSSSTMVSDGSSEAAPPTRDVKNTTKRMLFPRILMNLLEDPSNSDVITFLPDGTSFAILQPSAFASGLMSKHFKILKFDSFVRKLNRWGFSRVADRIGNHCEVYQHPLFRRGKWDLCRKMKCLKGNLSCSSPKSTSRASSPKEVTTRLPKTQDLNQPIGEERKEQMRLLLERGLQDQLAFSAVKNHGPASAFLNHQHHQSKQFQMSFPQDLVDNATNHVLGAAFEVLARDKNHVPNVQLSSHQPALSSISSSDAASLSLQRYRGMGVGNGLMHSNGRNQGREVFLNEQSVTGVDLMRLMLNSDALSQYMLLHQSKIM</sequence>